<dbReference type="OrthoDB" id="4158815at2759"/>
<gene>
    <name evidence="3" type="ORF">NA56DRAFT_652713</name>
</gene>
<dbReference type="SUPFAM" id="SSF50370">
    <property type="entry name" value="Ricin B-like lectins"/>
    <property type="match status" value="1"/>
</dbReference>
<keyword evidence="4" id="KW-1185">Reference proteome</keyword>
<dbReference type="EMBL" id="KZ613563">
    <property type="protein sequence ID" value="PMD12133.1"/>
    <property type="molecule type" value="Genomic_DNA"/>
</dbReference>
<feature type="transmembrane region" description="Helical" evidence="2">
    <location>
        <begin position="229"/>
        <end position="254"/>
    </location>
</feature>
<evidence type="ECO:0000313" key="4">
    <source>
        <dbReference type="Proteomes" id="UP000235672"/>
    </source>
</evidence>
<keyword evidence="2" id="KW-0472">Membrane</keyword>
<keyword evidence="2" id="KW-0812">Transmembrane</keyword>
<dbReference type="AlphaFoldDB" id="A0A2J6PDR3"/>
<keyword evidence="2" id="KW-1133">Transmembrane helix</keyword>
<feature type="compositionally biased region" description="Low complexity" evidence="1">
    <location>
        <begin position="186"/>
        <end position="212"/>
    </location>
</feature>
<dbReference type="STRING" id="1745343.A0A2J6PDR3"/>
<dbReference type="Gene3D" id="2.80.10.50">
    <property type="match status" value="1"/>
</dbReference>
<dbReference type="Proteomes" id="UP000235672">
    <property type="component" value="Unassembled WGS sequence"/>
</dbReference>
<name>A0A2J6PDR3_9HELO</name>
<proteinExistence type="predicted"/>
<evidence type="ECO:0000256" key="1">
    <source>
        <dbReference type="SAM" id="MobiDB-lite"/>
    </source>
</evidence>
<feature type="region of interest" description="Disordered" evidence="1">
    <location>
        <begin position="174"/>
        <end position="221"/>
    </location>
</feature>
<accession>A0A2J6PDR3</accession>
<organism evidence="3 4">
    <name type="scientific">Hyaloscypha hepaticicola</name>
    <dbReference type="NCBI Taxonomy" id="2082293"/>
    <lineage>
        <taxon>Eukaryota</taxon>
        <taxon>Fungi</taxon>
        <taxon>Dikarya</taxon>
        <taxon>Ascomycota</taxon>
        <taxon>Pezizomycotina</taxon>
        <taxon>Leotiomycetes</taxon>
        <taxon>Helotiales</taxon>
        <taxon>Hyaloscyphaceae</taxon>
        <taxon>Hyaloscypha</taxon>
    </lineage>
</organism>
<evidence type="ECO:0000256" key="2">
    <source>
        <dbReference type="SAM" id="Phobius"/>
    </source>
</evidence>
<protein>
    <submittedName>
        <fullName evidence="3">Uncharacterized protein</fullName>
    </submittedName>
</protein>
<evidence type="ECO:0000313" key="3">
    <source>
        <dbReference type="EMBL" id="PMD12133.1"/>
    </source>
</evidence>
<dbReference type="InterPro" id="IPR035992">
    <property type="entry name" value="Ricin_B-like_lectins"/>
</dbReference>
<sequence length="318" mass="32694">MAVSYFPAPNDWALMYNNYTGAGTYLSAINPSGGLLQMTSDTSPSAYWQIFPSNGVYYIRNKAGGASLQLDVILSKSVYMPSLQAADIAAKGQQWSFASDTPFWTVESAGAGSTVQLDTYSDTLQPFFEIGGHSGQLWSFSSVGKVNDVAFSTVGGVATASASDAVIPTAVASLGSGSSTNEPPKASKTASSGTSAMATGATSTSSPTAGDSMQTISPNSSTRSLSTGAIAGIAVAAAVIGISAVIGIGVFLWLRKKRAHQQNSTVDPVNTQVAEMAGDHQKPYGAVYKQEAQGTHAVEIGGTAVQGQKRIVELPAGR</sequence>
<reference evidence="3 4" key="1">
    <citation type="submission" date="2016-05" db="EMBL/GenBank/DDBJ databases">
        <title>A degradative enzymes factory behind the ericoid mycorrhizal symbiosis.</title>
        <authorList>
            <consortium name="DOE Joint Genome Institute"/>
            <person name="Martino E."/>
            <person name="Morin E."/>
            <person name="Grelet G."/>
            <person name="Kuo A."/>
            <person name="Kohler A."/>
            <person name="Daghino S."/>
            <person name="Barry K."/>
            <person name="Choi C."/>
            <person name="Cichocki N."/>
            <person name="Clum A."/>
            <person name="Copeland A."/>
            <person name="Hainaut M."/>
            <person name="Haridas S."/>
            <person name="Labutti K."/>
            <person name="Lindquist E."/>
            <person name="Lipzen A."/>
            <person name="Khouja H.-R."/>
            <person name="Murat C."/>
            <person name="Ohm R."/>
            <person name="Olson A."/>
            <person name="Spatafora J."/>
            <person name="Veneault-Fourrey C."/>
            <person name="Henrissat B."/>
            <person name="Grigoriev I."/>
            <person name="Martin F."/>
            <person name="Perotto S."/>
        </authorList>
    </citation>
    <scope>NUCLEOTIDE SEQUENCE [LARGE SCALE GENOMIC DNA]</scope>
    <source>
        <strain evidence="3 4">UAMH 7357</strain>
    </source>
</reference>